<accession>G0NN16</accession>
<name>G0NN16_CAEBE</name>
<proteinExistence type="predicted"/>
<dbReference type="Proteomes" id="UP000008068">
    <property type="component" value="Unassembled WGS sequence"/>
</dbReference>
<dbReference type="InParanoid" id="G0NN16"/>
<gene>
    <name evidence="1" type="ORF">CAEBREN_24496</name>
</gene>
<dbReference type="AlphaFoldDB" id="G0NN16"/>
<keyword evidence="2" id="KW-1185">Reference proteome</keyword>
<organism evidence="2">
    <name type="scientific">Caenorhabditis brenneri</name>
    <name type="common">Nematode worm</name>
    <dbReference type="NCBI Taxonomy" id="135651"/>
    <lineage>
        <taxon>Eukaryota</taxon>
        <taxon>Metazoa</taxon>
        <taxon>Ecdysozoa</taxon>
        <taxon>Nematoda</taxon>
        <taxon>Chromadorea</taxon>
        <taxon>Rhabditida</taxon>
        <taxon>Rhabditina</taxon>
        <taxon>Rhabditomorpha</taxon>
        <taxon>Rhabditoidea</taxon>
        <taxon>Rhabditidae</taxon>
        <taxon>Peloderinae</taxon>
        <taxon>Caenorhabditis</taxon>
    </lineage>
</organism>
<sequence>MKLSPSIMLSVLIWKQTRIYIQRKLDVR</sequence>
<evidence type="ECO:0000313" key="2">
    <source>
        <dbReference type="Proteomes" id="UP000008068"/>
    </source>
</evidence>
<dbReference type="EMBL" id="GL379912">
    <property type="protein sequence ID" value="EGT34300.1"/>
    <property type="molecule type" value="Genomic_DNA"/>
</dbReference>
<protein>
    <submittedName>
        <fullName evidence="1">Uncharacterized protein</fullName>
    </submittedName>
</protein>
<reference evidence="2" key="1">
    <citation type="submission" date="2011-07" db="EMBL/GenBank/DDBJ databases">
        <authorList>
            <consortium name="Caenorhabditis brenneri Sequencing and Analysis Consortium"/>
            <person name="Wilson R.K."/>
        </authorList>
    </citation>
    <scope>NUCLEOTIDE SEQUENCE [LARGE SCALE GENOMIC DNA]</scope>
    <source>
        <strain evidence="2">PB2801</strain>
    </source>
</reference>
<dbReference type="HOGENOM" id="CLU_3413263_0_0_1"/>
<evidence type="ECO:0000313" key="1">
    <source>
        <dbReference type="EMBL" id="EGT34300.1"/>
    </source>
</evidence>